<dbReference type="Proteomes" id="UP001642405">
    <property type="component" value="Unassembled WGS sequence"/>
</dbReference>
<feature type="domain" description="Ribosome maturation protein SDO1/SBDS N-terminal" evidence="1">
    <location>
        <begin position="8"/>
        <end position="98"/>
    </location>
</feature>
<dbReference type="SUPFAM" id="SSF89895">
    <property type="entry name" value="FYSH domain"/>
    <property type="match status" value="1"/>
</dbReference>
<dbReference type="Gene3D" id="3.30.1250.10">
    <property type="entry name" value="Ribosome maturation protein SBDS, N-terminal domain"/>
    <property type="match status" value="1"/>
</dbReference>
<dbReference type="EMBL" id="CAWUHB010000027">
    <property type="protein sequence ID" value="CAK7223239.1"/>
    <property type="molecule type" value="Genomic_DNA"/>
</dbReference>
<reference evidence="2 3" key="1">
    <citation type="submission" date="2024-01" db="EMBL/GenBank/DDBJ databases">
        <authorList>
            <person name="Allen C."/>
            <person name="Tagirdzhanova G."/>
        </authorList>
    </citation>
    <scope>NUCLEOTIDE SEQUENCE [LARGE SCALE GENOMIC DNA]</scope>
</reference>
<protein>
    <recommendedName>
        <fullName evidence="1">Ribosome maturation protein SDO1/SBDS N-terminal domain-containing protein</fullName>
    </recommendedName>
</protein>
<dbReference type="InterPro" id="IPR036786">
    <property type="entry name" value="Ribosome_mat_SBDS_N_sf"/>
</dbReference>
<dbReference type="Pfam" id="PF01172">
    <property type="entry name" value="SBDS_N"/>
    <property type="match status" value="1"/>
</dbReference>
<evidence type="ECO:0000259" key="1">
    <source>
        <dbReference type="Pfam" id="PF01172"/>
    </source>
</evidence>
<gene>
    <name evidence="2" type="ORF">SCUCBS95973_005110</name>
</gene>
<evidence type="ECO:0000313" key="3">
    <source>
        <dbReference type="Proteomes" id="UP001642405"/>
    </source>
</evidence>
<dbReference type="InterPro" id="IPR019783">
    <property type="entry name" value="SDO1/SBDS_N"/>
</dbReference>
<sequence length="114" mass="12791">MARGETIQTKVHYRGSDEDFIVFVDDVDDYKKWQSDPSVPLSHFVSTFKVFTTQRGVQGPLDAAPNSTLDNEFGTHVDEECIKVILQKGTAQEVEAPERLGFRNESQGSRGGHY</sequence>
<name>A0ABP0BU55_9PEZI</name>
<accession>A0ABP0BU55</accession>
<organism evidence="2 3">
    <name type="scientific">Sporothrix curviconia</name>
    <dbReference type="NCBI Taxonomy" id="1260050"/>
    <lineage>
        <taxon>Eukaryota</taxon>
        <taxon>Fungi</taxon>
        <taxon>Dikarya</taxon>
        <taxon>Ascomycota</taxon>
        <taxon>Pezizomycotina</taxon>
        <taxon>Sordariomycetes</taxon>
        <taxon>Sordariomycetidae</taxon>
        <taxon>Ophiostomatales</taxon>
        <taxon>Ophiostomataceae</taxon>
        <taxon>Sporothrix</taxon>
    </lineage>
</organism>
<comment type="caution">
    <text evidence="2">The sequence shown here is derived from an EMBL/GenBank/DDBJ whole genome shotgun (WGS) entry which is preliminary data.</text>
</comment>
<proteinExistence type="predicted"/>
<keyword evidence="3" id="KW-1185">Reference proteome</keyword>
<evidence type="ECO:0000313" key="2">
    <source>
        <dbReference type="EMBL" id="CAK7223239.1"/>
    </source>
</evidence>